<evidence type="ECO:0000256" key="2">
    <source>
        <dbReference type="ARBA" id="ARBA00022801"/>
    </source>
</evidence>
<dbReference type="Gene3D" id="2.115.10.20">
    <property type="entry name" value="Glycosyl hydrolase domain, family 43"/>
    <property type="match status" value="3"/>
</dbReference>
<dbReference type="GO" id="GO:0016798">
    <property type="term" value="F:hydrolase activity, acting on glycosyl bonds"/>
    <property type="evidence" value="ECO:0007669"/>
    <property type="project" value="UniProtKB-KW"/>
</dbReference>
<gene>
    <name evidence="5" type="ORF">H7C18_08845</name>
</gene>
<evidence type="ECO:0000313" key="6">
    <source>
        <dbReference type="Proteomes" id="UP000564644"/>
    </source>
</evidence>
<evidence type="ECO:0000256" key="3">
    <source>
        <dbReference type="ARBA" id="ARBA00023295"/>
    </source>
</evidence>
<evidence type="ECO:0000313" key="5">
    <source>
        <dbReference type="EMBL" id="MBB6731009.1"/>
    </source>
</evidence>
<proteinExistence type="inferred from homology"/>
<dbReference type="InterPro" id="IPR023296">
    <property type="entry name" value="Glyco_hydro_beta-prop_sf"/>
</dbReference>
<accession>A0A7X0SLH1</accession>
<organism evidence="5 6">
    <name type="scientific">Cohnella zeiphila</name>
    <dbReference type="NCBI Taxonomy" id="2761120"/>
    <lineage>
        <taxon>Bacteria</taxon>
        <taxon>Bacillati</taxon>
        <taxon>Bacillota</taxon>
        <taxon>Bacilli</taxon>
        <taxon>Bacillales</taxon>
        <taxon>Paenibacillaceae</taxon>
        <taxon>Cohnella</taxon>
    </lineage>
</organism>
<sequence length="332" mass="37835">MDIDRFLTPYKWGRPVLTASGAEGAFDKHAVDCPFVFRHKDRFYMMYVGFDGIGYQTALAVSDDLLEWRHLAVILRHGEREGWDASNVAGTWLLRDNELNGPATLKKWDGKYWMAYHAYPGTGYEEGSAKIGLAWTEDEDLLVWNRLEDPILTPEEGADWERGGLYKECLLEHEGTFYLFYNAKNQNHGRWTEQTGLATSRDLTNWRRHEGNPVLGVTPDAWDSGFASDPCVLRDGGIWAMYFFGYDYKKAQEGLALSDDLLHWSKHPEPIIRTGGEGELDSAFAHKPSIIAHNGVLYHFYTASRPPREGDAYVNVFPEYRSITVATSQPLR</sequence>
<evidence type="ECO:0000259" key="4">
    <source>
        <dbReference type="Pfam" id="PF00251"/>
    </source>
</evidence>
<dbReference type="SUPFAM" id="SSF75005">
    <property type="entry name" value="Arabinanase/levansucrase/invertase"/>
    <property type="match status" value="2"/>
</dbReference>
<reference evidence="5 6" key="1">
    <citation type="submission" date="2020-08" db="EMBL/GenBank/DDBJ databases">
        <title>Cohnella phylogeny.</title>
        <authorList>
            <person name="Dunlap C."/>
        </authorList>
    </citation>
    <scope>NUCLEOTIDE SEQUENCE [LARGE SCALE GENOMIC DNA]</scope>
    <source>
        <strain evidence="5 6">CBP 2801</strain>
    </source>
</reference>
<protein>
    <recommendedName>
        <fullName evidence="4">Glycosyl hydrolase family 32 N-terminal domain-containing protein</fullName>
    </recommendedName>
</protein>
<comment type="caution">
    <text evidence="5">The sequence shown here is derived from an EMBL/GenBank/DDBJ whole genome shotgun (WGS) entry which is preliminary data.</text>
</comment>
<dbReference type="EMBL" id="JACJVO010000009">
    <property type="protein sequence ID" value="MBB6731009.1"/>
    <property type="molecule type" value="Genomic_DNA"/>
</dbReference>
<dbReference type="Proteomes" id="UP000564644">
    <property type="component" value="Unassembled WGS sequence"/>
</dbReference>
<dbReference type="RefSeq" id="WP_185128662.1">
    <property type="nucleotide sequence ID" value="NZ_JACJVO010000009.1"/>
</dbReference>
<dbReference type="PANTHER" id="PTHR35279">
    <property type="match status" value="1"/>
</dbReference>
<comment type="similarity">
    <text evidence="1">Belongs to the glycosyl hydrolase 32 family.</text>
</comment>
<dbReference type="Pfam" id="PF00251">
    <property type="entry name" value="Glyco_hydro_32N"/>
    <property type="match status" value="1"/>
</dbReference>
<dbReference type="InterPro" id="IPR013148">
    <property type="entry name" value="Glyco_hydro_32_N"/>
</dbReference>
<dbReference type="PANTHER" id="PTHR35279:SF1">
    <property type="entry name" value="ARABINANASE_LEVANSUCRASE_INVERTASE"/>
    <property type="match status" value="1"/>
</dbReference>
<keyword evidence="2" id="KW-0378">Hydrolase</keyword>
<keyword evidence="3" id="KW-0326">Glycosidase</keyword>
<dbReference type="AlphaFoldDB" id="A0A7X0SLH1"/>
<evidence type="ECO:0000256" key="1">
    <source>
        <dbReference type="ARBA" id="ARBA00009902"/>
    </source>
</evidence>
<name>A0A7X0SLH1_9BACL</name>
<keyword evidence="6" id="KW-1185">Reference proteome</keyword>
<feature type="domain" description="Glycosyl hydrolase family 32 N-terminal" evidence="4">
    <location>
        <begin position="98"/>
        <end position="270"/>
    </location>
</feature>